<dbReference type="AlphaFoldDB" id="A0A5J4T4U6"/>
<sequence>MTTATVVQMLQLPAPTAVSDVPNARVIPW</sequence>
<accession>A0A5J4T4U6</accession>
<organism evidence="1 2">
    <name type="scientific">Streblomastix strix</name>
    <dbReference type="NCBI Taxonomy" id="222440"/>
    <lineage>
        <taxon>Eukaryota</taxon>
        <taxon>Metamonada</taxon>
        <taxon>Preaxostyla</taxon>
        <taxon>Oxymonadida</taxon>
        <taxon>Streblomastigidae</taxon>
        <taxon>Streblomastix</taxon>
    </lineage>
</organism>
<gene>
    <name evidence="1" type="ORF">EZS28_051720</name>
</gene>
<dbReference type="EMBL" id="SNRW01039376">
    <property type="protein sequence ID" value="KAA6352753.1"/>
    <property type="molecule type" value="Genomic_DNA"/>
</dbReference>
<comment type="caution">
    <text evidence="1">The sequence shown here is derived from an EMBL/GenBank/DDBJ whole genome shotgun (WGS) entry which is preliminary data.</text>
</comment>
<evidence type="ECO:0000313" key="2">
    <source>
        <dbReference type="Proteomes" id="UP000324800"/>
    </source>
</evidence>
<protein>
    <submittedName>
        <fullName evidence="1">Uncharacterized protein</fullName>
    </submittedName>
</protein>
<evidence type="ECO:0000313" key="1">
    <source>
        <dbReference type="EMBL" id="KAA6352753.1"/>
    </source>
</evidence>
<reference evidence="1 2" key="1">
    <citation type="submission" date="2019-03" db="EMBL/GenBank/DDBJ databases">
        <title>Single cell metagenomics reveals metabolic interactions within the superorganism composed of flagellate Streblomastix strix and complex community of Bacteroidetes bacteria on its surface.</title>
        <authorList>
            <person name="Treitli S.C."/>
            <person name="Kolisko M."/>
            <person name="Husnik F."/>
            <person name="Keeling P."/>
            <person name="Hampl V."/>
        </authorList>
    </citation>
    <scope>NUCLEOTIDE SEQUENCE [LARGE SCALE GENOMIC DNA]</scope>
    <source>
        <strain evidence="1">ST1C</strain>
    </source>
</reference>
<name>A0A5J4T4U6_9EUKA</name>
<dbReference type="Proteomes" id="UP000324800">
    <property type="component" value="Unassembled WGS sequence"/>
</dbReference>
<proteinExistence type="predicted"/>